<comment type="similarity">
    <text evidence="5">Belongs to the class-II pyridoxal-phosphate-dependent aminotransferase family. MalY/PatB cystathionine beta-lyase subfamily.</text>
</comment>
<dbReference type="GeneID" id="82148431"/>
<evidence type="ECO:0000259" key="6">
    <source>
        <dbReference type="Pfam" id="PF00155"/>
    </source>
</evidence>
<keyword evidence="4" id="KW-0456">Lyase</keyword>
<dbReference type="PANTHER" id="PTHR43525:SF1">
    <property type="entry name" value="PROTEIN MALY"/>
    <property type="match status" value="1"/>
</dbReference>
<dbReference type="InterPro" id="IPR015422">
    <property type="entry name" value="PyrdxlP-dep_Trfase_small"/>
</dbReference>
<dbReference type="PANTHER" id="PTHR43525">
    <property type="entry name" value="PROTEIN MALY"/>
    <property type="match status" value="1"/>
</dbReference>
<evidence type="ECO:0000313" key="8">
    <source>
        <dbReference type="Proteomes" id="UP000297635"/>
    </source>
</evidence>
<dbReference type="SUPFAM" id="SSF53383">
    <property type="entry name" value="PLP-dependent transferases"/>
    <property type="match status" value="1"/>
</dbReference>
<keyword evidence="8" id="KW-1185">Reference proteome</keyword>
<proteinExistence type="inferred from homology"/>
<dbReference type="InterPro" id="IPR015421">
    <property type="entry name" value="PyrdxlP-dep_Trfase_major"/>
</dbReference>
<dbReference type="EC" id="4.4.1.13" evidence="2"/>
<dbReference type="GO" id="GO:0008483">
    <property type="term" value="F:transaminase activity"/>
    <property type="evidence" value="ECO:0007669"/>
    <property type="project" value="UniProtKB-KW"/>
</dbReference>
<evidence type="ECO:0000256" key="2">
    <source>
        <dbReference type="ARBA" id="ARBA00012224"/>
    </source>
</evidence>
<keyword evidence="3" id="KW-0663">Pyridoxal phosphate</keyword>
<keyword evidence="7" id="KW-0032">Aminotransferase</keyword>
<dbReference type="CDD" id="cd00609">
    <property type="entry name" value="AAT_like"/>
    <property type="match status" value="1"/>
</dbReference>
<dbReference type="GO" id="GO:0030170">
    <property type="term" value="F:pyridoxal phosphate binding"/>
    <property type="evidence" value="ECO:0007669"/>
    <property type="project" value="InterPro"/>
</dbReference>
<comment type="caution">
    <text evidence="7">The sequence shown here is derived from an EMBL/GenBank/DDBJ whole genome shotgun (WGS) entry which is preliminary data.</text>
</comment>
<gene>
    <name evidence="7" type="ORF">EZ315_01420</name>
</gene>
<dbReference type="Gene3D" id="3.40.640.10">
    <property type="entry name" value="Type I PLP-dependent aspartate aminotransferase-like (Major domain)"/>
    <property type="match status" value="1"/>
</dbReference>
<evidence type="ECO:0000256" key="5">
    <source>
        <dbReference type="ARBA" id="ARBA00037974"/>
    </source>
</evidence>
<dbReference type="Gene3D" id="3.90.1150.10">
    <property type="entry name" value="Aspartate Aminotransferase, domain 1"/>
    <property type="match status" value="1"/>
</dbReference>
<evidence type="ECO:0000313" key="7">
    <source>
        <dbReference type="EMBL" id="TGG39431.1"/>
    </source>
</evidence>
<organism evidence="7 8">
    <name type="scientific">Duncaniella freteri</name>
    <dbReference type="NCBI Taxonomy" id="2530391"/>
    <lineage>
        <taxon>Bacteria</taxon>
        <taxon>Pseudomonadati</taxon>
        <taxon>Bacteroidota</taxon>
        <taxon>Bacteroidia</taxon>
        <taxon>Bacteroidales</taxon>
        <taxon>Muribaculaceae</taxon>
        <taxon>Duncaniella</taxon>
    </lineage>
</organism>
<dbReference type="InterPro" id="IPR015424">
    <property type="entry name" value="PyrdxlP-dep_Trfase"/>
</dbReference>
<sequence>MSTYDFDHTPSRSGSGSCKWDRYPGAIPLWVADMDFPAAPCIMDALRRRIDHGVFGYTHVRDEYYSALTGWFLREHGYEFSREDVIYIPGVVPALSAIIKALVPVGNGVIVMTPVYNCFFSSVCNNGCEVVECPLEPHPAGDGEFSYSIDFPLLEELASDPRNSMLILCNPHNPGGRVWTVEEMTRVRDICRSHGVQVLSDEIHCELTMPGYKYTPYGILDPEAVVCVAPTKAFNIAGLQIANIVCRNPHTLALVNRAVNINEVCDVNPLGVEALIAAYTPDGKEWLDAVKAYLAANWQYTRDLLREQLPQCPLARLEATYLPWLDVSSLGVTGSRLADMVERECNVKVNSGAMYGDDRYIRLNIACSRSLLDEALTRIIAVIKSRL</sequence>
<protein>
    <recommendedName>
        <fullName evidence="2">cysteine-S-conjugate beta-lyase</fullName>
        <ecNumber evidence="2">4.4.1.13</ecNumber>
    </recommendedName>
</protein>
<reference evidence="7 8" key="1">
    <citation type="submission" date="2019-02" db="EMBL/GenBank/DDBJ databases">
        <title>Isolation and identification of novel species under the genus Muribaculum.</title>
        <authorList>
            <person name="Miyake S."/>
            <person name="Ding Y."/>
            <person name="Low A."/>
            <person name="Soh M."/>
            <person name="Seedorf H."/>
        </authorList>
    </citation>
    <scope>NUCLEOTIDE SEQUENCE [LARGE SCALE GENOMIC DNA]</scope>
    <source>
        <strain evidence="7 8">TLL-A3</strain>
    </source>
</reference>
<accession>A0A4Z0V3Y4</accession>
<dbReference type="Proteomes" id="UP000297635">
    <property type="component" value="Unassembled WGS sequence"/>
</dbReference>
<comment type="cofactor">
    <cofactor evidence="1">
        <name>pyridoxal 5'-phosphate</name>
        <dbReference type="ChEBI" id="CHEBI:597326"/>
    </cofactor>
</comment>
<dbReference type="GO" id="GO:0047804">
    <property type="term" value="F:cysteine-S-conjugate beta-lyase activity"/>
    <property type="evidence" value="ECO:0007669"/>
    <property type="project" value="UniProtKB-EC"/>
</dbReference>
<dbReference type="NCBIfam" id="TIGR04350">
    <property type="entry name" value="C_S_lyase_PatB"/>
    <property type="match status" value="1"/>
</dbReference>
<dbReference type="EMBL" id="SJSA01000001">
    <property type="protein sequence ID" value="TGG39431.1"/>
    <property type="molecule type" value="Genomic_DNA"/>
</dbReference>
<feature type="domain" description="Aminotransferase class I/classII large" evidence="6">
    <location>
        <begin position="31"/>
        <end position="379"/>
    </location>
</feature>
<dbReference type="InterPro" id="IPR004839">
    <property type="entry name" value="Aminotransferase_I/II_large"/>
</dbReference>
<dbReference type="AlphaFoldDB" id="A0A4Z0V3Y4"/>
<evidence type="ECO:0000256" key="3">
    <source>
        <dbReference type="ARBA" id="ARBA00022898"/>
    </source>
</evidence>
<evidence type="ECO:0000256" key="4">
    <source>
        <dbReference type="ARBA" id="ARBA00023239"/>
    </source>
</evidence>
<keyword evidence="7" id="KW-0808">Transferase</keyword>
<dbReference type="RefSeq" id="WP_135469977.1">
    <property type="nucleotide sequence ID" value="NZ_CASJDB010000008.1"/>
</dbReference>
<dbReference type="InterPro" id="IPR051798">
    <property type="entry name" value="Class-II_PLP-Dep_Aminotrans"/>
</dbReference>
<dbReference type="Pfam" id="PF00155">
    <property type="entry name" value="Aminotran_1_2"/>
    <property type="match status" value="1"/>
</dbReference>
<name>A0A4Z0V3Y4_9BACT</name>
<evidence type="ECO:0000256" key="1">
    <source>
        <dbReference type="ARBA" id="ARBA00001933"/>
    </source>
</evidence>
<dbReference type="InterPro" id="IPR027619">
    <property type="entry name" value="C-S_lyase_PatB-like"/>
</dbReference>